<feature type="region of interest" description="Disordered" evidence="5">
    <location>
        <begin position="70"/>
        <end position="89"/>
    </location>
</feature>
<dbReference type="VEuPathDB" id="FungiDB:MELLADRAFT_111235"/>
<feature type="transmembrane region" description="Helical" evidence="6">
    <location>
        <begin position="31"/>
        <end position="49"/>
    </location>
</feature>
<accession>F4S2H2</accession>
<name>F4S2H2_MELLP</name>
<dbReference type="RefSeq" id="XP_007415556.1">
    <property type="nucleotide sequence ID" value="XM_007415494.1"/>
</dbReference>
<comment type="subcellular location">
    <subcellularLocation>
        <location evidence="1">Mitochondrion</location>
    </subcellularLocation>
</comment>
<evidence type="ECO:0000256" key="3">
    <source>
        <dbReference type="ARBA" id="ARBA00022989"/>
    </source>
</evidence>
<dbReference type="InterPro" id="IPR007667">
    <property type="entry name" value="Hypoxia_induced_domain"/>
</dbReference>
<dbReference type="STRING" id="747676.F4S2H2"/>
<proteinExistence type="predicted"/>
<dbReference type="Proteomes" id="UP000001072">
    <property type="component" value="Unassembled WGS sequence"/>
</dbReference>
<organism evidence="9">
    <name type="scientific">Melampsora larici-populina (strain 98AG31 / pathotype 3-4-7)</name>
    <name type="common">Poplar leaf rust fungus</name>
    <dbReference type="NCBI Taxonomy" id="747676"/>
    <lineage>
        <taxon>Eukaryota</taxon>
        <taxon>Fungi</taxon>
        <taxon>Dikarya</taxon>
        <taxon>Basidiomycota</taxon>
        <taxon>Pucciniomycotina</taxon>
        <taxon>Pucciniomycetes</taxon>
        <taxon>Pucciniales</taxon>
        <taxon>Melampsoraceae</taxon>
        <taxon>Melampsora</taxon>
    </lineage>
</organism>
<evidence type="ECO:0000313" key="9">
    <source>
        <dbReference type="Proteomes" id="UP000001072"/>
    </source>
</evidence>
<reference evidence="9" key="1">
    <citation type="journal article" date="2011" name="Proc. Natl. Acad. Sci. U.S.A.">
        <title>Obligate biotrophy features unraveled by the genomic analysis of rust fungi.</title>
        <authorList>
            <person name="Duplessis S."/>
            <person name="Cuomo C.A."/>
            <person name="Lin Y.-C."/>
            <person name="Aerts A."/>
            <person name="Tisserant E."/>
            <person name="Veneault-Fourrey C."/>
            <person name="Joly D.L."/>
            <person name="Hacquard S."/>
            <person name="Amselem J."/>
            <person name="Cantarel B.L."/>
            <person name="Chiu R."/>
            <person name="Coutinho P.M."/>
            <person name="Feau N."/>
            <person name="Field M."/>
            <person name="Frey P."/>
            <person name="Gelhaye E."/>
            <person name="Goldberg J."/>
            <person name="Grabherr M.G."/>
            <person name="Kodira C.D."/>
            <person name="Kohler A."/>
            <person name="Kuees U."/>
            <person name="Lindquist E.A."/>
            <person name="Lucas S.M."/>
            <person name="Mago R."/>
            <person name="Mauceli E."/>
            <person name="Morin E."/>
            <person name="Murat C."/>
            <person name="Pangilinan J.L."/>
            <person name="Park R."/>
            <person name="Pearson M."/>
            <person name="Quesneville H."/>
            <person name="Rouhier N."/>
            <person name="Sakthikumar S."/>
            <person name="Salamov A.A."/>
            <person name="Schmutz J."/>
            <person name="Selles B."/>
            <person name="Shapiro H."/>
            <person name="Tanguay P."/>
            <person name="Tuskan G.A."/>
            <person name="Henrissat B."/>
            <person name="Van de Peer Y."/>
            <person name="Rouze P."/>
            <person name="Ellis J.G."/>
            <person name="Dodds P.N."/>
            <person name="Schein J.E."/>
            <person name="Zhong S."/>
            <person name="Hamelin R.C."/>
            <person name="Grigoriev I.V."/>
            <person name="Szabo L.J."/>
            <person name="Martin F."/>
        </authorList>
    </citation>
    <scope>NUCLEOTIDE SEQUENCE [LARGE SCALE GENOMIC DNA]</scope>
    <source>
        <strain evidence="9">98AG31 / pathotype 3-4-7</strain>
    </source>
</reference>
<dbReference type="GeneID" id="18924321"/>
<evidence type="ECO:0000256" key="2">
    <source>
        <dbReference type="ARBA" id="ARBA00022692"/>
    </source>
</evidence>
<feature type="region of interest" description="Disordered" evidence="5">
    <location>
        <begin position="105"/>
        <end position="128"/>
    </location>
</feature>
<evidence type="ECO:0000256" key="6">
    <source>
        <dbReference type="SAM" id="Phobius"/>
    </source>
</evidence>
<evidence type="ECO:0000259" key="7">
    <source>
        <dbReference type="PROSITE" id="PS51503"/>
    </source>
</evidence>
<evidence type="ECO:0000313" key="8">
    <source>
        <dbReference type="EMBL" id="EGG01206.1"/>
    </source>
</evidence>
<dbReference type="EMBL" id="GL883140">
    <property type="protein sequence ID" value="EGG01206.1"/>
    <property type="molecule type" value="Genomic_DNA"/>
</dbReference>
<evidence type="ECO:0000256" key="5">
    <source>
        <dbReference type="SAM" id="MobiDB-lite"/>
    </source>
</evidence>
<evidence type="ECO:0000256" key="4">
    <source>
        <dbReference type="ARBA" id="ARBA00023136"/>
    </source>
</evidence>
<keyword evidence="2 6" id="KW-0812">Transmembrane</keyword>
<gene>
    <name evidence="8" type="ORF">MELLADRAFT_111235</name>
</gene>
<dbReference type="KEGG" id="mlr:MELLADRAFT_111235"/>
<keyword evidence="4 6" id="KW-0472">Membrane</keyword>
<protein>
    <recommendedName>
        <fullName evidence="7">HIG1 domain-containing protein</fullName>
    </recommendedName>
</protein>
<keyword evidence="3 6" id="KW-1133">Transmembrane helix</keyword>
<dbReference type="OrthoDB" id="6604018at2759"/>
<dbReference type="HOGENOM" id="CLU_1960061_0_0_1"/>
<dbReference type="Pfam" id="PF04588">
    <property type="entry name" value="HIG_1_N"/>
    <property type="match status" value="1"/>
</dbReference>
<dbReference type="AlphaFoldDB" id="F4S2H2"/>
<dbReference type="InParanoid" id="F4S2H2"/>
<dbReference type="GO" id="GO:0005739">
    <property type="term" value="C:mitochondrion"/>
    <property type="evidence" value="ECO:0007669"/>
    <property type="project" value="UniProtKB-SubCell"/>
</dbReference>
<keyword evidence="9" id="KW-1185">Reference proteome</keyword>
<sequence>MRVIGLSTGSTSCSIGSGNASEFNLWLRYRVVFQGLTVLAALGGSLYYNHQRDLDRAAMEEERIRKREIRMREQEQKPVNQSIPEGGAIGSDARRALMLKKVAEQAHSEGRLLRMPNNSSSTTNNEKS</sequence>
<feature type="compositionally biased region" description="Low complexity" evidence="5">
    <location>
        <begin position="117"/>
        <end position="128"/>
    </location>
</feature>
<evidence type="ECO:0000256" key="1">
    <source>
        <dbReference type="ARBA" id="ARBA00004173"/>
    </source>
</evidence>
<feature type="domain" description="HIG1" evidence="7">
    <location>
        <begin position="1"/>
        <end position="59"/>
    </location>
</feature>
<dbReference type="PROSITE" id="PS51503">
    <property type="entry name" value="HIG1"/>
    <property type="match status" value="1"/>
</dbReference>